<keyword evidence="5" id="KW-1185">Reference proteome</keyword>
<name>A0A1I5YG14_9FIRM</name>
<feature type="domain" description="Nitroreductase" evidence="3">
    <location>
        <begin position="30"/>
        <end position="174"/>
    </location>
</feature>
<protein>
    <submittedName>
        <fullName evidence="4">Nitroreductase</fullName>
    </submittedName>
</protein>
<accession>A0A1I5YG14</accession>
<dbReference type="AlphaFoldDB" id="A0A1I5YG14"/>
<keyword evidence="2" id="KW-0560">Oxidoreductase</keyword>
<dbReference type="InterPro" id="IPR000415">
    <property type="entry name" value="Nitroreductase-like"/>
</dbReference>
<dbReference type="Gene3D" id="3.40.109.10">
    <property type="entry name" value="NADH Oxidase"/>
    <property type="match status" value="1"/>
</dbReference>
<evidence type="ECO:0000259" key="3">
    <source>
        <dbReference type="Pfam" id="PF00881"/>
    </source>
</evidence>
<evidence type="ECO:0000313" key="5">
    <source>
        <dbReference type="Proteomes" id="UP000198577"/>
    </source>
</evidence>
<dbReference type="Pfam" id="PF00881">
    <property type="entry name" value="Nitroreductase"/>
    <property type="match status" value="1"/>
</dbReference>
<dbReference type="GO" id="GO:0016491">
    <property type="term" value="F:oxidoreductase activity"/>
    <property type="evidence" value="ECO:0007669"/>
    <property type="project" value="UniProtKB-KW"/>
</dbReference>
<organism evidence="4 5">
    <name type="scientific">Caldicoprobacter faecalis</name>
    <dbReference type="NCBI Taxonomy" id="937334"/>
    <lineage>
        <taxon>Bacteria</taxon>
        <taxon>Bacillati</taxon>
        <taxon>Bacillota</taxon>
        <taxon>Clostridia</taxon>
        <taxon>Caldicoprobacterales</taxon>
        <taxon>Caldicoprobacteraceae</taxon>
        <taxon>Caldicoprobacter</taxon>
    </lineage>
</organism>
<comment type="similarity">
    <text evidence="1">Belongs to the nitroreductase family.</text>
</comment>
<evidence type="ECO:0000256" key="2">
    <source>
        <dbReference type="ARBA" id="ARBA00023002"/>
    </source>
</evidence>
<dbReference type="PANTHER" id="PTHR43673">
    <property type="entry name" value="NAD(P)H NITROREDUCTASE YDGI-RELATED"/>
    <property type="match status" value="1"/>
</dbReference>
<dbReference type="STRING" id="937334.SAMN05444406_14413"/>
<dbReference type="InterPro" id="IPR023312">
    <property type="entry name" value="Put_nitroreductase_C_bac"/>
</dbReference>
<evidence type="ECO:0000313" key="4">
    <source>
        <dbReference type="EMBL" id="SFQ42847.1"/>
    </source>
</evidence>
<dbReference type="CDD" id="cd02062">
    <property type="entry name" value="Nitro_FMN_reductase"/>
    <property type="match status" value="1"/>
</dbReference>
<dbReference type="EMBL" id="FOXR01000044">
    <property type="protein sequence ID" value="SFQ42847.1"/>
    <property type="molecule type" value="Genomic_DNA"/>
</dbReference>
<dbReference type="PANTHER" id="PTHR43673:SF10">
    <property type="entry name" value="NADH DEHYDROGENASE_NAD(P)H NITROREDUCTASE XCC3605-RELATED"/>
    <property type="match status" value="1"/>
</dbReference>
<sequence>MLVSVMKTSILLELKIYNGGGDIMTVKEAIRARRTIRKYKQERIPLEVLKELVDGARLAPSAANRQPLEYLIVEDPFLLEPVFSTLGWAGYIKPHGTPKEGEKPTAYIVVLINRELDSAWAKHDVGAAVQNILLGAQEYGIGCCWIGSVDRDRLREILQIPEKYIIDCVVALGYAAEKSVVEDEQGSIKYYKDENGVLHVPKRRLEDIMHVNRIHS</sequence>
<reference evidence="4 5" key="1">
    <citation type="submission" date="2016-10" db="EMBL/GenBank/DDBJ databases">
        <authorList>
            <person name="de Groot N.N."/>
        </authorList>
    </citation>
    <scope>NUCLEOTIDE SEQUENCE [LARGE SCALE GENOMIC DNA]</scope>
    <source>
        <strain evidence="4 5">DSM 20678</strain>
    </source>
</reference>
<evidence type="ECO:0000256" key="1">
    <source>
        <dbReference type="ARBA" id="ARBA00007118"/>
    </source>
</evidence>
<dbReference type="Gene3D" id="2.20.180.10">
    <property type="entry name" value="putative fmn-dependent nitroreductase like domains"/>
    <property type="match status" value="1"/>
</dbReference>
<gene>
    <name evidence="4" type="ORF">SAMN05444406_14413</name>
</gene>
<dbReference type="InterPro" id="IPR029479">
    <property type="entry name" value="Nitroreductase"/>
</dbReference>
<dbReference type="SUPFAM" id="SSF55469">
    <property type="entry name" value="FMN-dependent nitroreductase-like"/>
    <property type="match status" value="1"/>
</dbReference>
<dbReference type="Proteomes" id="UP000198577">
    <property type="component" value="Unassembled WGS sequence"/>
</dbReference>
<proteinExistence type="inferred from homology"/>